<comment type="caution">
    <text evidence="2">The sequence shown here is derived from an EMBL/GenBank/DDBJ whole genome shotgun (WGS) entry which is preliminary data.</text>
</comment>
<dbReference type="GO" id="GO:0009346">
    <property type="term" value="C:ATP-independent citrate lyase complex"/>
    <property type="evidence" value="ECO:0007669"/>
    <property type="project" value="UniProtKB-UniRule"/>
</dbReference>
<dbReference type="GO" id="GO:0008815">
    <property type="term" value="F:citrate (pro-3S)-lyase activity"/>
    <property type="evidence" value="ECO:0007669"/>
    <property type="project" value="UniProtKB-UniRule"/>
</dbReference>
<proteinExistence type="predicted"/>
<dbReference type="EMBL" id="PYKK01001271">
    <property type="protein sequence ID" value="TGD31218.1"/>
    <property type="molecule type" value="Genomic_DNA"/>
</dbReference>
<name>A0A659S235_SALET</name>
<comment type="catalytic activity">
    <reaction evidence="1">
        <text>citrate + acetyl-CoA = (3S)-citryl-CoA + acetate</text>
        <dbReference type="Rhea" id="RHEA:19405"/>
        <dbReference type="ChEBI" id="CHEBI:16947"/>
        <dbReference type="ChEBI" id="CHEBI:30089"/>
        <dbReference type="ChEBI" id="CHEBI:57288"/>
        <dbReference type="ChEBI" id="CHEBI:57321"/>
        <dbReference type="EC" id="2.8.3.10"/>
    </reaction>
</comment>
<evidence type="ECO:0000313" key="3">
    <source>
        <dbReference type="Proteomes" id="UP000297989"/>
    </source>
</evidence>
<dbReference type="GO" id="GO:0008814">
    <property type="term" value="F:citrate CoA-transferase activity"/>
    <property type="evidence" value="ECO:0007669"/>
    <property type="project" value="UniProtKB-UniRule"/>
</dbReference>
<dbReference type="AlphaFoldDB" id="A0A659S235"/>
<comment type="catalytic activity">
    <reaction evidence="1">
        <text>citrate = oxaloacetate + acetate</text>
        <dbReference type="Rhea" id="RHEA:10760"/>
        <dbReference type="ChEBI" id="CHEBI:16452"/>
        <dbReference type="ChEBI" id="CHEBI:16947"/>
        <dbReference type="ChEBI" id="CHEBI:30089"/>
        <dbReference type="EC" id="4.1.3.6"/>
    </reaction>
</comment>
<dbReference type="EC" id="2.8.3.10" evidence="1"/>
<dbReference type="PANTHER" id="PTHR40596">
    <property type="entry name" value="CITRATE LYASE ALPHA CHAIN"/>
    <property type="match status" value="1"/>
</dbReference>
<dbReference type="Pfam" id="PF04223">
    <property type="entry name" value="CitF"/>
    <property type="match status" value="1"/>
</dbReference>
<dbReference type="PANTHER" id="PTHR40596:SF1">
    <property type="entry name" value="CITRATE LYASE ALPHA CHAIN"/>
    <property type="match status" value="1"/>
</dbReference>
<dbReference type="SUPFAM" id="SSF100950">
    <property type="entry name" value="NagB/RpiA/CoA transferase-like"/>
    <property type="match status" value="2"/>
</dbReference>
<dbReference type="GO" id="GO:0005737">
    <property type="term" value="C:cytoplasm"/>
    <property type="evidence" value="ECO:0007669"/>
    <property type="project" value="UniProtKB-SubCell"/>
</dbReference>
<dbReference type="NCBIfam" id="TIGR01584">
    <property type="entry name" value="citF"/>
    <property type="match status" value="1"/>
</dbReference>
<keyword evidence="1" id="KW-0963">Cytoplasm</keyword>
<evidence type="ECO:0000313" key="2">
    <source>
        <dbReference type="EMBL" id="TGD31218.1"/>
    </source>
</evidence>
<protein>
    <recommendedName>
        <fullName evidence="1">Citrate lyase alpha chain</fullName>
        <shortName evidence="1">Citrase alpha chain</shortName>
        <ecNumber evidence="1">2.8.3.10</ecNumber>
        <ecNumber evidence="1">4.1.3.6</ecNumber>
    </recommendedName>
    <alternativeName>
        <fullName evidence="1">Citrate (pro-3S)-lyase alpha chain</fullName>
    </alternativeName>
    <alternativeName>
        <fullName evidence="1">Citrate CoA-transferase subunit</fullName>
    </alternativeName>
</protein>
<organism evidence="2 3">
    <name type="scientific">Salmonella enterica subsp. enterica serovar Poona</name>
    <dbReference type="NCBI Taxonomy" id="436295"/>
    <lineage>
        <taxon>Bacteria</taxon>
        <taxon>Pseudomonadati</taxon>
        <taxon>Pseudomonadota</taxon>
        <taxon>Gammaproteobacteria</taxon>
        <taxon>Enterobacterales</taxon>
        <taxon>Enterobacteriaceae</taxon>
        <taxon>Salmonella</taxon>
    </lineage>
</organism>
<gene>
    <name evidence="2" type="primary">citF</name>
    <name evidence="2" type="ORF">C9F10_18260</name>
</gene>
<keyword evidence="1 2" id="KW-0456">Lyase</keyword>
<dbReference type="InterPro" id="IPR037171">
    <property type="entry name" value="NagB/RpiA_transferase-like"/>
</dbReference>
<dbReference type="PIRSF" id="PIRSF009451">
    <property type="entry name" value="Citrt_lyas_alpha"/>
    <property type="match status" value="1"/>
</dbReference>
<sequence>MKETVTMLNQQYVVPEGLQPYQGVTANSPWLACETEKRRRKICDSLEEAIRRSGLKNGMTISFHHAFRGGDKVVNMVMAKLAEMGFRDLTLASSSLIDAHWPLIEHIKNGVVRQIYTSGLRGKLGEEISAGLMENPVQIHSHCGRVKLLQSGELNIDVAFLGVPCCDEFGNANGFSGKSRCGSLGYAQVDAQYAKCVVLLTEEWVEFPNYPASIAQDQVDLIVQVDEVGDPEKITAGAIRRASPPRVLLLARQAAIVIEHSGYCCVGFSLQTGTGGASLAVTRFLEDKMRRHNITASFGLGGITGTMVDLHEKGLIKALLDTQSFDGDAARSLAQNPHHIEISTNQYANPASKGAACERLNVVMLSALEIDVNFNVNVMTGSNGVLRGASGGHSDTAAGADLTIITAPLVRGRIPCVVEKVLTTVTPGASVDVLVTDHGIAVNPARQDLLDNLRAAGVVLMTIEQLQQRAEQLTGKPQPIEFTDRVVAVVRYRDGSVIDVIRQVKG</sequence>
<keyword evidence="1" id="KW-0808">Transferase</keyword>
<dbReference type="Gene3D" id="3.40.1080.10">
    <property type="entry name" value="Glutaconate Coenzyme A-transferase"/>
    <property type="match status" value="2"/>
</dbReference>
<dbReference type="GO" id="GO:0006084">
    <property type="term" value="P:acetyl-CoA metabolic process"/>
    <property type="evidence" value="ECO:0007669"/>
    <property type="project" value="UniProtKB-UniRule"/>
</dbReference>
<comment type="subcellular location">
    <subcellularLocation>
        <location evidence="1">Cytoplasm</location>
    </subcellularLocation>
</comment>
<dbReference type="Proteomes" id="UP000297989">
    <property type="component" value="Unassembled WGS sequence"/>
</dbReference>
<dbReference type="EC" id="4.1.3.6" evidence="1"/>
<accession>A0A659S235</accession>
<reference evidence="2 3" key="1">
    <citation type="submission" date="2018-03" db="EMBL/GenBank/DDBJ databases">
        <title>Non-Typhoidal Salmonella genome sequencing and assembly.</title>
        <authorList>
            <person name="Matchawe C."/>
        </authorList>
    </citation>
    <scope>NUCLEOTIDE SEQUENCE [LARGE SCALE GENOMIC DNA]</scope>
    <source>
        <strain evidence="2 3">8EV</strain>
    </source>
</reference>
<evidence type="ECO:0000256" key="1">
    <source>
        <dbReference type="PIRNR" id="PIRNR009451"/>
    </source>
</evidence>
<dbReference type="InterPro" id="IPR006472">
    <property type="entry name" value="Citrate_lyase_asu"/>
</dbReference>